<dbReference type="Pfam" id="PF14393">
    <property type="entry name" value="DUF4422"/>
    <property type="match status" value="1"/>
</dbReference>
<comment type="caution">
    <text evidence="2">The sequence shown here is derived from an EMBL/GenBank/DDBJ whole genome shotgun (WGS) entry which is preliminary data.</text>
</comment>
<dbReference type="AlphaFoldDB" id="A0A430F6E2"/>
<dbReference type="Proteomes" id="UP000288052">
    <property type="component" value="Unassembled WGS sequence"/>
</dbReference>
<organism evidence="2 3">
    <name type="scientific">Bifidobacterium castoris</name>
    <dbReference type="NCBI Taxonomy" id="2306972"/>
    <lineage>
        <taxon>Bacteria</taxon>
        <taxon>Bacillati</taxon>
        <taxon>Actinomycetota</taxon>
        <taxon>Actinomycetes</taxon>
        <taxon>Bifidobacteriales</taxon>
        <taxon>Bifidobacteriaceae</taxon>
        <taxon>Bifidobacterium</taxon>
    </lineage>
</organism>
<accession>A0A430F6E2</accession>
<gene>
    <name evidence="2" type="ORF">D2E22_1418</name>
</gene>
<evidence type="ECO:0000313" key="2">
    <source>
        <dbReference type="EMBL" id="RSX47234.1"/>
    </source>
</evidence>
<evidence type="ECO:0000313" key="3">
    <source>
        <dbReference type="Proteomes" id="UP000288052"/>
    </source>
</evidence>
<keyword evidence="3" id="KW-1185">Reference proteome</keyword>
<keyword evidence="2" id="KW-0808">Transferase</keyword>
<protein>
    <submittedName>
        <fullName evidence="2">Glycosyl transferase</fullName>
    </submittedName>
</protein>
<proteinExistence type="predicted"/>
<sequence>MADSEQTIIYIVSHKDFVAPNMAGYVPILAGAARNHADIATRDDAGDNISAKNPRYCELTAQYWVWHNALDCARNIGFVHYRRYFYTTRTKKQIVSVGQFAEDLRHYDVVLPEPWILTKTVRDQFTQFHNIADLETVRAILSERHPDYVAAFDEVLDGHALYSYNMFVMDHAHFDAYMTWLFDVLGEAERRIDVGSYDQYNQRLFGFLSERLLTVWVKAQRLKIKCYPVYKPDDCWWREAVRNAVKEIIYR</sequence>
<evidence type="ECO:0000259" key="1">
    <source>
        <dbReference type="Pfam" id="PF14393"/>
    </source>
</evidence>
<dbReference type="RefSeq" id="WP_126032404.1">
    <property type="nucleotide sequence ID" value="NZ_QXGI01000005.1"/>
</dbReference>
<dbReference type="EMBL" id="QXGI01000005">
    <property type="protein sequence ID" value="RSX47234.1"/>
    <property type="molecule type" value="Genomic_DNA"/>
</dbReference>
<dbReference type="GO" id="GO:0016740">
    <property type="term" value="F:transferase activity"/>
    <property type="evidence" value="ECO:0007669"/>
    <property type="project" value="UniProtKB-KW"/>
</dbReference>
<feature type="domain" description="DUF4422" evidence="1">
    <location>
        <begin position="9"/>
        <end position="220"/>
    </location>
</feature>
<name>A0A430F6E2_9BIFI</name>
<dbReference type="InterPro" id="IPR025536">
    <property type="entry name" value="DUF4422"/>
</dbReference>
<reference evidence="2 3" key="1">
    <citation type="submission" date="2018-09" db="EMBL/GenBank/DDBJ databases">
        <title>Characterization of the phylogenetic diversity of five novel species belonging to the genus Bifidobacterium.</title>
        <authorList>
            <person name="Lugli G.A."/>
            <person name="Duranti S."/>
            <person name="Milani C."/>
        </authorList>
    </citation>
    <scope>NUCLEOTIDE SEQUENCE [LARGE SCALE GENOMIC DNA]</scope>
    <source>
        <strain evidence="2 3">2020B</strain>
    </source>
</reference>
<dbReference type="OrthoDB" id="3183633at2"/>